<dbReference type="SUPFAM" id="SSF51215">
    <property type="entry name" value="Regulatory protein AraC"/>
    <property type="match status" value="1"/>
</dbReference>
<sequence length="270" mass="32060">MKKNTFTKIFKDEKIPYLELRYTNSNKHYKKHFHDTFSLGINEQGVSIYTNNDKSYTLDENMLSIVNPYAVHSCNACSEVLNIYYMLYLDISWCKEVQKSIDDKVNEFTNIPLDILEDKVFYDEYLTLCKFLFSDNHISDKEDILIDFFIKFFSLFLDKTEDANTNKEFDKIVFFLEKNYKENISIKELSKFFNLNPYYIIRLFKSKINLTPHAFLINLKINKAKELLQQGHSISDTALECGFFDQSHFHKNFVKIVATTPKEYKLNFVQ</sequence>
<keyword evidence="7" id="KW-1185">Reference proteome</keyword>
<dbReference type="InterPro" id="IPR050204">
    <property type="entry name" value="AraC_XylS_family_regulators"/>
</dbReference>
<dbReference type="InterPro" id="IPR003313">
    <property type="entry name" value="AraC-bd"/>
</dbReference>
<dbReference type="STRING" id="572480.Arnit_0263"/>
<dbReference type="RefSeq" id="WP_013134074.1">
    <property type="nucleotide sequence ID" value="NC_014166.1"/>
</dbReference>
<dbReference type="InterPro" id="IPR018062">
    <property type="entry name" value="HTH_AraC-typ_CS"/>
</dbReference>
<gene>
    <name evidence="6" type="ordered locus">Arnit_0263</name>
</gene>
<keyword evidence="2" id="KW-0238">DNA-binding</keyword>
<protein>
    <submittedName>
        <fullName evidence="6">Transcriptional regulator, AraC family</fullName>
    </submittedName>
</protein>
<keyword evidence="3" id="KW-0010">Activator</keyword>
<dbReference type="HOGENOM" id="CLU_000445_88_16_7"/>
<dbReference type="GO" id="GO:0003700">
    <property type="term" value="F:DNA-binding transcription factor activity"/>
    <property type="evidence" value="ECO:0007669"/>
    <property type="project" value="InterPro"/>
</dbReference>
<reference evidence="6 7" key="1">
    <citation type="journal article" date="2010" name="Stand. Genomic Sci.">
        <title>Complete genome sequence of Arcobacter nitrofigilis type strain (CI).</title>
        <authorList>
            <person name="Pati A."/>
            <person name="Gronow S."/>
            <person name="Lapidus A."/>
            <person name="Copeland A."/>
            <person name="Glavina Del Rio T."/>
            <person name="Nolan M."/>
            <person name="Lucas S."/>
            <person name="Tice H."/>
            <person name="Cheng J.F."/>
            <person name="Han C."/>
            <person name="Chertkov O."/>
            <person name="Bruce D."/>
            <person name="Tapia R."/>
            <person name="Goodwin L."/>
            <person name="Pitluck S."/>
            <person name="Liolios K."/>
            <person name="Ivanova N."/>
            <person name="Mavromatis K."/>
            <person name="Chen A."/>
            <person name="Palaniappan K."/>
            <person name="Land M."/>
            <person name="Hauser L."/>
            <person name="Chang Y.J."/>
            <person name="Jeffries C.D."/>
            <person name="Detter J.C."/>
            <person name="Rohde M."/>
            <person name="Goker M."/>
            <person name="Bristow J."/>
            <person name="Eisen J.A."/>
            <person name="Markowitz V."/>
            <person name="Hugenholtz P."/>
            <person name="Klenk H.P."/>
            <person name="Kyrpides N.C."/>
        </authorList>
    </citation>
    <scope>NUCLEOTIDE SEQUENCE [LARGE SCALE GENOMIC DNA]</scope>
    <source>
        <strain evidence="7">ATCC 33309 / DSM 7299 / CCUG 15893 / LMG 7604 / NCTC 12251 / CI</strain>
    </source>
</reference>
<dbReference type="Pfam" id="PF12833">
    <property type="entry name" value="HTH_18"/>
    <property type="match status" value="1"/>
</dbReference>
<evidence type="ECO:0000256" key="2">
    <source>
        <dbReference type="ARBA" id="ARBA00023125"/>
    </source>
</evidence>
<dbReference type="SMART" id="SM00342">
    <property type="entry name" value="HTH_ARAC"/>
    <property type="match status" value="1"/>
</dbReference>
<dbReference type="Gene3D" id="1.10.10.60">
    <property type="entry name" value="Homeodomain-like"/>
    <property type="match status" value="2"/>
</dbReference>
<dbReference type="KEGG" id="ant:Arnit_0263"/>
<evidence type="ECO:0000313" key="6">
    <source>
        <dbReference type="EMBL" id="ADG91929.1"/>
    </source>
</evidence>
<dbReference type="InterPro" id="IPR018060">
    <property type="entry name" value="HTH_AraC"/>
</dbReference>
<evidence type="ECO:0000256" key="3">
    <source>
        <dbReference type="ARBA" id="ARBA00023159"/>
    </source>
</evidence>
<evidence type="ECO:0000313" key="7">
    <source>
        <dbReference type="Proteomes" id="UP000000939"/>
    </source>
</evidence>
<dbReference type="AlphaFoldDB" id="D5V4W7"/>
<dbReference type="eggNOG" id="COG2207">
    <property type="taxonomic scope" value="Bacteria"/>
</dbReference>
<accession>D5V4W7</accession>
<feature type="domain" description="HTH araC/xylS-type" evidence="5">
    <location>
        <begin position="170"/>
        <end position="267"/>
    </location>
</feature>
<dbReference type="PROSITE" id="PS01124">
    <property type="entry name" value="HTH_ARAC_FAMILY_2"/>
    <property type="match status" value="1"/>
</dbReference>
<keyword evidence="1" id="KW-0805">Transcription regulation</keyword>
<dbReference type="SUPFAM" id="SSF46689">
    <property type="entry name" value="Homeodomain-like"/>
    <property type="match status" value="2"/>
</dbReference>
<dbReference type="InterPro" id="IPR009057">
    <property type="entry name" value="Homeodomain-like_sf"/>
</dbReference>
<dbReference type="PANTHER" id="PTHR46796:SF2">
    <property type="entry name" value="TRANSCRIPTIONAL REGULATORY PROTEIN"/>
    <property type="match status" value="1"/>
</dbReference>
<dbReference type="OrthoDB" id="112032at2"/>
<dbReference type="Proteomes" id="UP000000939">
    <property type="component" value="Chromosome"/>
</dbReference>
<proteinExistence type="predicted"/>
<dbReference type="GO" id="GO:0043565">
    <property type="term" value="F:sequence-specific DNA binding"/>
    <property type="evidence" value="ECO:0007669"/>
    <property type="project" value="InterPro"/>
</dbReference>
<dbReference type="InterPro" id="IPR037923">
    <property type="entry name" value="HTH-like"/>
</dbReference>
<dbReference type="PANTHER" id="PTHR46796">
    <property type="entry name" value="HTH-TYPE TRANSCRIPTIONAL ACTIVATOR RHAS-RELATED"/>
    <property type="match status" value="1"/>
</dbReference>
<evidence type="ECO:0000259" key="5">
    <source>
        <dbReference type="PROSITE" id="PS01124"/>
    </source>
</evidence>
<evidence type="ECO:0000256" key="1">
    <source>
        <dbReference type="ARBA" id="ARBA00023015"/>
    </source>
</evidence>
<name>D5V4W7_ARCNC</name>
<organism evidence="6 7">
    <name type="scientific">Arcobacter nitrofigilis (strain ATCC 33309 / DSM 7299 / CCUG 15893 / LMG 7604 / NCTC 12251 / CI)</name>
    <name type="common">Campylobacter nitrofigilis</name>
    <dbReference type="NCBI Taxonomy" id="572480"/>
    <lineage>
        <taxon>Bacteria</taxon>
        <taxon>Pseudomonadati</taxon>
        <taxon>Campylobacterota</taxon>
        <taxon>Epsilonproteobacteria</taxon>
        <taxon>Campylobacterales</taxon>
        <taxon>Arcobacteraceae</taxon>
        <taxon>Arcobacter</taxon>
    </lineage>
</organism>
<dbReference type="PROSITE" id="PS00041">
    <property type="entry name" value="HTH_ARAC_FAMILY_1"/>
    <property type="match status" value="1"/>
</dbReference>
<evidence type="ECO:0000256" key="4">
    <source>
        <dbReference type="ARBA" id="ARBA00023163"/>
    </source>
</evidence>
<dbReference type="EMBL" id="CP001999">
    <property type="protein sequence ID" value="ADG91929.1"/>
    <property type="molecule type" value="Genomic_DNA"/>
</dbReference>
<dbReference type="Pfam" id="PF02311">
    <property type="entry name" value="AraC_binding"/>
    <property type="match status" value="1"/>
</dbReference>
<keyword evidence="4" id="KW-0804">Transcription</keyword>